<dbReference type="OrthoDB" id="9783171at2"/>
<keyword evidence="9" id="KW-1185">Reference proteome</keyword>
<gene>
    <name evidence="8" type="ORF">DT594_10020</name>
</gene>
<dbReference type="InterPro" id="IPR051559">
    <property type="entry name" value="HIF_prolyl_hydroxylases"/>
</dbReference>
<proteinExistence type="predicted"/>
<evidence type="ECO:0000256" key="2">
    <source>
        <dbReference type="ARBA" id="ARBA00022723"/>
    </source>
</evidence>
<dbReference type="PROSITE" id="PS51471">
    <property type="entry name" value="FE2OG_OXY"/>
    <property type="match status" value="1"/>
</dbReference>
<dbReference type="InterPro" id="IPR044862">
    <property type="entry name" value="Pro_4_hyd_alph_FE2OG_OXY"/>
</dbReference>
<dbReference type="Pfam" id="PF13640">
    <property type="entry name" value="2OG-FeII_Oxy_3"/>
    <property type="match status" value="1"/>
</dbReference>
<keyword evidence="4" id="KW-0223">Dioxygenase</keyword>
<evidence type="ECO:0000313" key="8">
    <source>
        <dbReference type="EMBL" id="KAA0695164.1"/>
    </source>
</evidence>
<dbReference type="GO" id="GO:0031543">
    <property type="term" value="F:peptidyl-proline dioxygenase activity"/>
    <property type="evidence" value="ECO:0007669"/>
    <property type="project" value="TreeGrafter"/>
</dbReference>
<evidence type="ECO:0000259" key="7">
    <source>
        <dbReference type="PROSITE" id="PS51471"/>
    </source>
</evidence>
<keyword evidence="5" id="KW-0560">Oxidoreductase</keyword>
<dbReference type="GO" id="GO:0071456">
    <property type="term" value="P:cellular response to hypoxia"/>
    <property type="evidence" value="ECO:0007669"/>
    <property type="project" value="TreeGrafter"/>
</dbReference>
<keyword evidence="2" id="KW-0479">Metal-binding</keyword>
<evidence type="ECO:0000256" key="6">
    <source>
        <dbReference type="ARBA" id="ARBA00023004"/>
    </source>
</evidence>
<reference evidence="8 9" key="1">
    <citation type="submission" date="2018-07" db="EMBL/GenBank/DDBJ databases">
        <title>Pseudomonas laoshanensis sp. nov., isolated from soil.</title>
        <authorList>
            <person name="Sun J."/>
            <person name="Yu L."/>
            <person name="Wang M."/>
            <person name="Zhang C."/>
        </authorList>
    </citation>
    <scope>NUCLEOTIDE SEQUENCE [LARGE SCALE GENOMIC DNA]</scope>
    <source>
        <strain evidence="8 9">Y22</strain>
    </source>
</reference>
<organism evidence="8 9">
    <name type="scientific">Halopseudomonas laoshanensis</name>
    <dbReference type="NCBI Taxonomy" id="2268758"/>
    <lineage>
        <taxon>Bacteria</taxon>
        <taxon>Pseudomonadati</taxon>
        <taxon>Pseudomonadota</taxon>
        <taxon>Gammaproteobacteria</taxon>
        <taxon>Pseudomonadales</taxon>
        <taxon>Pseudomonadaceae</taxon>
        <taxon>Halopseudomonas</taxon>
    </lineage>
</organism>
<comment type="cofactor">
    <cofactor evidence="1">
        <name>L-ascorbate</name>
        <dbReference type="ChEBI" id="CHEBI:38290"/>
    </cofactor>
</comment>
<dbReference type="RefSeq" id="WP_149332527.1">
    <property type="nucleotide sequence ID" value="NZ_QOVF01000002.1"/>
</dbReference>
<keyword evidence="6" id="KW-0408">Iron</keyword>
<dbReference type="Proteomes" id="UP000463138">
    <property type="component" value="Unassembled WGS sequence"/>
</dbReference>
<evidence type="ECO:0000256" key="5">
    <source>
        <dbReference type="ARBA" id="ARBA00023002"/>
    </source>
</evidence>
<evidence type="ECO:0000256" key="1">
    <source>
        <dbReference type="ARBA" id="ARBA00001961"/>
    </source>
</evidence>
<sequence>MSEFPEPQNACFVRVSDDLAAQGWSVQEQALPVELVSDLAAQCRMLWHNDVLTPAAVGPLGEELLLPSVRGDYTRWLDQCPSSAANSLFLETMEALRVWLNRSLFLGLDSFETHYALYPPGAGYRKHLDRFKGNPLRTVSVVAYLNQQWEPGDGGELRLHLPEGAHDVAPLGGSLAVFMSDRILHEVLAANKERASLVGWFRRRPDNPLLR</sequence>
<evidence type="ECO:0000256" key="3">
    <source>
        <dbReference type="ARBA" id="ARBA00022896"/>
    </source>
</evidence>
<accession>A0A7V7KXV9</accession>
<evidence type="ECO:0000256" key="4">
    <source>
        <dbReference type="ARBA" id="ARBA00022964"/>
    </source>
</evidence>
<dbReference type="PANTHER" id="PTHR12907">
    <property type="entry name" value="EGL NINE HOMOLOG-RELATED"/>
    <property type="match status" value="1"/>
</dbReference>
<dbReference type="Gene3D" id="2.60.120.620">
    <property type="entry name" value="q2cbj1_9rhob like domain"/>
    <property type="match status" value="1"/>
</dbReference>
<protein>
    <submittedName>
        <fullName evidence="8">2OG-Fe(II) oxygenase</fullName>
    </submittedName>
</protein>
<dbReference type="SMART" id="SM00702">
    <property type="entry name" value="P4Hc"/>
    <property type="match status" value="1"/>
</dbReference>
<dbReference type="GO" id="GO:0008198">
    <property type="term" value="F:ferrous iron binding"/>
    <property type="evidence" value="ECO:0007669"/>
    <property type="project" value="TreeGrafter"/>
</dbReference>
<evidence type="ECO:0000313" key="9">
    <source>
        <dbReference type="Proteomes" id="UP000463138"/>
    </source>
</evidence>
<name>A0A7V7KXV9_9GAMM</name>
<comment type="caution">
    <text evidence="8">The sequence shown here is derived from an EMBL/GenBank/DDBJ whole genome shotgun (WGS) entry which is preliminary data.</text>
</comment>
<dbReference type="AlphaFoldDB" id="A0A7V7KXV9"/>
<dbReference type="PANTHER" id="PTHR12907:SF26">
    <property type="entry name" value="HIF PROLYL HYDROXYLASE, ISOFORM C"/>
    <property type="match status" value="1"/>
</dbReference>
<dbReference type="InterPro" id="IPR005123">
    <property type="entry name" value="Oxoglu/Fe-dep_dioxygenase_dom"/>
</dbReference>
<keyword evidence="3" id="KW-0847">Vitamin C</keyword>
<dbReference type="InterPro" id="IPR006620">
    <property type="entry name" value="Pro_4_hyd_alph"/>
</dbReference>
<dbReference type="EMBL" id="QOVF01000002">
    <property type="protein sequence ID" value="KAA0695164.1"/>
    <property type="molecule type" value="Genomic_DNA"/>
</dbReference>
<feature type="domain" description="Fe2OG dioxygenase" evidence="7">
    <location>
        <begin position="109"/>
        <end position="203"/>
    </location>
</feature>
<dbReference type="GO" id="GO:0031418">
    <property type="term" value="F:L-ascorbic acid binding"/>
    <property type="evidence" value="ECO:0007669"/>
    <property type="project" value="UniProtKB-KW"/>
</dbReference>